<gene>
    <name evidence="2" type="ORF">METZ01_LOCUS498947</name>
</gene>
<accession>A0A383DP95</accession>
<evidence type="ECO:0008006" key="3">
    <source>
        <dbReference type="Google" id="ProtNLM"/>
    </source>
</evidence>
<sequence>MHSRVFHSVLLVCVWLGSSVVRGEHEHHQGEDPQADTAESNSHQEHHGRITVLPMGSDSPTLDFVVTKDSSHGWNLHLMTMNFRFSPESVGREPVPGEGHAHLYVDGEQVARIYGPWFHIDKLPHGLVDITVTLNANDHSQLVVGDAR</sequence>
<evidence type="ECO:0000256" key="1">
    <source>
        <dbReference type="SAM" id="MobiDB-lite"/>
    </source>
</evidence>
<proteinExistence type="predicted"/>
<dbReference type="EMBL" id="UINC01218877">
    <property type="protein sequence ID" value="SVE46093.1"/>
    <property type="molecule type" value="Genomic_DNA"/>
</dbReference>
<dbReference type="AlphaFoldDB" id="A0A383DP95"/>
<reference evidence="2" key="1">
    <citation type="submission" date="2018-05" db="EMBL/GenBank/DDBJ databases">
        <authorList>
            <person name="Lanie J.A."/>
            <person name="Ng W.-L."/>
            <person name="Kazmierczak K.M."/>
            <person name="Andrzejewski T.M."/>
            <person name="Davidsen T.M."/>
            <person name="Wayne K.J."/>
            <person name="Tettelin H."/>
            <person name="Glass J.I."/>
            <person name="Rusch D."/>
            <person name="Podicherti R."/>
            <person name="Tsui H.-C.T."/>
            <person name="Winkler M.E."/>
        </authorList>
    </citation>
    <scope>NUCLEOTIDE SEQUENCE</scope>
</reference>
<name>A0A383DP95_9ZZZZ</name>
<organism evidence="2">
    <name type="scientific">marine metagenome</name>
    <dbReference type="NCBI Taxonomy" id="408172"/>
    <lineage>
        <taxon>unclassified sequences</taxon>
        <taxon>metagenomes</taxon>
        <taxon>ecological metagenomes</taxon>
    </lineage>
</organism>
<feature type="region of interest" description="Disordered" evidence="1">
    <location>
        <begin position="24"/>
        <end position="46"/>
    </location>
</feature>
<protein>
    <recommendedName>
        <fullName evidence="3">DUF4399 domain-containing protein</fullName>
    </recommendedName>
</protein>
<evidence type="ECO:0000313" key="2">
    <source>
        <dbReference type="EMBL" id="SVE46093.1"/>
    </source>
</evidence>
<feature type="non-terminal residue" evidence="2">
    <location>
        <position position="148"/>
    </location>
</feature>